<sequence length="30" mass="3532">MTISRQAWSKGPGHLRANWRNHSTRVVDNR</sequence>
<organism evidence="2 3">
    <name type="scientific">Rhizopogon vesiculosus</name>
    <dbReference type="NCBI Taxonomy" id="180088"/>
    <lineage>
        <taxon>Eukaryota</taxon>
        <taxon>Fungi</taxon>
        <taxon>Dikarya</taxon>
        <taxon>Basidiomycota</taxon>
        <taxon>Agaricomycotina</taxon>
        <taxon>Agaricomycetes</taxon>
        <taxon>Agaricomycetidae</taxon>
        <taxon>Boletales</taxon>
        <taxon>Suillineae</taxon>
        <taxon>Rhizopogonaceae</taxon>
        <taxon>Rhizopogon</taxon>
    </lineage>
</organism>
<evidence type="ECO:0000313" key="3">
    <source>
        <dbReference type="Proteomes" id="UP000183567"/>
    </source>
</evidence>
<evidence type="ECO:0000256" key="1">
    <source>
        <dbReference type="SAM" id="MobiDB-lite"/>
    </source>
</evidence>
<gene>
    <name evidence="2" type="ORF">AZE42_07517</name>
</gene>
<name>A0A1J8QHN5_9AGAM</name>
<protein>
    <submittedName>
        <fullName evidence="2">Uncharacterized protein</fullName>
    </submittedName>
</protein>
<dbReference type="Proteomes" id="UP000183567">
    <property type="component" value="Unassembled WGS sequence"/>
</dbReference>
<dbReference type="EMBL" id="LVVM01004353">
    <property type="protein sequence ID" value="OJA13129.1"/>
    <property type="molecule type" value="Genomic_DNA"/>
</dbReference>
<feature type="region of interest" description="Disordered" evidence="1">
    <location>
        <begin position="1"/>
        <end position="30"/>
    </location>
</feature>
<accession>A0A1J8QHN5</accession>
<evidence type="ECO:0000313" key="2">
    <source>
        <dbReference type="EMBL" id="OJA13129.1"/>
    </source>
</evidence>
<dbReference type="AlphaFoldDB" id="A0A1J8QHN5"/>
<reference evidence="2 3" key="1">
    <citation type="submission" date="2016-03" db="EMBL/GenBank/DDBJ databases">
        <title>Comparative genomics of the ectomycorrhizal sister species Rhizopogon vinicolor and Rhizopogon vesiculosus (Basidiomycota: Boletales) reveals a divergence of the mating type B locus.</title>
        <authorList>
            <person name="Mujic A.B."/>
            <person name="Kuo A."/>
            <person name="Tritt A."/>
            <person name="Lipzen A."/>
            <person name="Chen C."/>
            <person name="Johnson J."/>
            <person name="Sharma A."/>
            <person name="Barry K."/>
            <person name="Grigoriev I.V."/>
            <person name="Spatafora J.W."/>
        </authorList>
    </citation>
    <scope>NUCLEOTIDE SEQUENCE [LARGE SCALE GENOMIC DNA]</scope>
    <source>
        <strain evidence="2 3">AM-OR11-056</strain>
    </source>
</reference>
<proteinExistence type="predicted"/>
<keyword evidence="3" id="KW-1185">Reference proteome</keyword>
<comment type="caution">
    <text evidence="2">The sequence shown here is derived from an EMBL/GenBank/DDBJ whole genome shotgun (WGS) entry which is preliminary data.</text>
</comment>